<dbReference type="OrthoDB" id="1049195at2759"/>
<dbReference type="EMBL" id="KB467843">
    <property type="protein sequence ID" value="PCH35080.1"/>
    <property type="molecule type" value="Genomic_DNA"/>
</dbReference>
<accession>A0A2H3IYK1</accession>
<gene>
    <name evidence="2" type="ORF">WOLCODRAFT_27624</name>
</gene>
<dbReference type="Proteomes" id="UP000218811">
    <property type="component" value="Unassembled WGS sequence"/>
</dbReference>
<feature type="compositionally biased region" description="Low complexity" evidence="1">
    <location>
        <begin position="195"/>
        <end position="204"/>
    </location>
</feature>
<feature type="compositionally biased region" description="Polar residues" evidence="1">
    <location>
        <begin position="212"/>
        <end position="221"/>
    </location>
</feature>
<feature type="region of interest" description="Disordered" evidence="1">
    <location>
        <begin position="129"/>
        <end position="295"/>
    </location>
</feature>
<evidence type="ECO:0000313" key="3">
    <source>
        <dbReference type="Proteomes" id="UP000218811"/>
    </source>
</evidence>
<dbReference type="OMA" id="QATSWHT"/>
<feature type="compositionally biased region" description="Basic and acidic residues" evidence="1">
    <location>
        <begin position="281"/>
        <end position="291"/>
    </location>
</feature>
<feature type="compositionally biased region" description="Low complexity" evidence="1">
    <location>
        <begin position="239"/>
        <end position="253"/>
    </location>
</feature>
<keyword evidence="3" id="KW-1185">Reference proteome</keyword>
<name>A0A2H3IYK1_WOLCO</name>
<feature type="region of interest" description="Disordered" evidence="1">
    <location>
        <begin position="1"/>
        <end position="40"/>
    </location>
</feature>
<dbReference type="STRING" id="742152.A0A2H3IYK1"/>
<dbReference type="AlphaFoldDB" id="A0A2H3IYK1"/>
<proteinExistence type="predicted"/>
<reference evidence="2 3" key="1">
    <citation type="journal article" date="2012" name="Science">
        <title>The Paleozoic origin of enzymatic lignin decomposition reconstructed from 31 fungal genomes.</title>
        <authorList>
            <person name="Floudas D."/>
            <person name="Binder M."/>
            <person name="Riley R."/>
            <person name="Barry K."/>
            <person name="Blanchette R.A."/>
            <person name="Henrissat B."/>
            <person name="Martinez A.T."/>
            <person name="Otillar R."/>
            <person name="Spatafora J.W."/>
            <person name="Yadav J.S."/>
            <person name="Aerts A."/>
            <person name="Benoit I."/>
            <person name="Boyd A."/>
            <person name="Carlson A."/>
            <person name="Copeland A."/>
            <person name="Coutinho P.M."/>
            <person name="de Vries R.P."/>
            <person name="Ferreira P."/>
            <person name="Findley K."/>
            <person name="Foster B."/>
            <person name="Gaskell J."/>
            <person name="Glotzer D."/>
            <person name="Gorecki P."/>
            <person name="Heitman J."/>
            <person name="Hesse C."/>
            <person name="Hori C."/>
            <person name="Igarashi K."/>
            <person name="Jurgens J.A."/>
            <person name="Kallen N."/>
            <person name="Kersten P."/>
            <person name="Kohler A."/>
            <person name="Kuees U."/>
            <person name="Kumar T.K.A."/>
            <person name="Kuo A."/>
            <person name="LaButti K."/>
            <person name="Larrondo L.F."/>
            <person name="Lindquist E."/>
            <person name="Ling A."/>
            <person name="Lombard V."/>
            <person name="Lucas S."/>
            <person name="Lundell T."/>
            <person name="Martin R."/>
            <person name="McLaughlin D.J."/>
            <person name="Morgenstern I."/>
            <person name="Morin E."/>
            <person name="Murat C."/>
            <person name="Nagy L.G."/>
            <person name="Nolan M."/>
            <person name="Ohm R.A."/>
            <person name="Patyshakuliyeva A."/>
            <person name="Rokas A."/>
            <person name="Ruiz-Duenas F.J."/>
            <person name="Sabat G."/>
            <person name="Salamov A."/>
            <person name="Samejima M."/>
            <person name="Schmutz J."/>
            <person name="Slot J.C."/>
            <person name="St John F."/>
            <person name="Stenlid J."/>
            <person name="Sun H."/>
            <person name="Sun S."/>
            <person name="Syed K."/>
            <person name="Tsang A."/>
            <person name="Wiebenga A."/>
            <person name="Young D."/>
            <person name="Pisabarro A."/>
            <person name="Eastwood D.C."/>
            <person name="Martin F."/>
            <person name="Cullen D."/>
            <person name="Grigoriev I.V."/>
            <person name="Hibbett D.S."/>
        </authorList>
    </citation>
    <scope>NUCLEOTIDE SEQUENCE [LARGE SCALE GENOMIC DNA]</scope>
    <source>
        <strain evidence="2 3">MD-104</strain>
    </source>
</reference>
<evidence type="ECO:0000313" key="2">
    <source>
        <dbReference type="EMBL" id="PCH35080.1"/>
    </source>
</evidence>
<evidence type="ECO:0000256" key="1">
    <source>
        <dbReference type="SAM" id="MobiDB-lite"/>
    </source>
</evidence>
<sequence length="313" mass="31597">MPSFTFLPQPSPLVPAPDGSSNNPTSAAHGPAPSHAYAMLHGHGHGHAMSPFTPFSPGVTMSPGAFWGHPGSGAVNPLINPAVGAPVHAGSPGGYYWPRASEESQGYFPPVPVSMAMAQGNAQAAAPGQEGYFPVVPSGGGGPMSTGTTRPSGLANELRRGDSHGSQEGTSVGGDVDERAGAEQPRSKSSNSEATTGTGTGTWTEADASPRPASSQATSWHTDGERERAEPGSQELTQGIDALAVADGDGAAAPESGSGKPRAYSADCSPPQSTPAQLQRADSDPARRTVPDADANATRIGLGIDMLSADRST</sequence>
<protein>
    <submittedName>
        <fullName evidence="2">Uncharacterized protein</fullName>
    </submittedName>
</protein>
<organism evidence="2 3">
    <name type="scientific">Wolfiporia cocos (strain MD-104)</name>
    <name type="common">Brown rot fungus</name>
    <dbReference type="NCBI Taxonomy" id="742152"/>
    <lineage>
        <taxon>Eukaryota</taxon>
        <taxon>Fungi</taxon>
        <taxon>Dikarya</taxon>
        <taxon>Basidiomycota</taxon>
        <taxon>Agaricomycotina</taxon>
        <taxon>Agaricomycetes</taxon>
        <taxon>Polyporales</taxon>
        <taxon>Phaeolaceae</taxon>
        <taxon>Wolfiporia</taxon>
    </lineage>
</organism>